<sequence>MAWFEKTEATTLGAVICPGGQSECPDGNTCCLLSSGQYGCCPLPNAVCCSDHLHCCPNGYTCDVSGGTCSQGSEIIAWFEKTEATTVGTVTCPGGQSECPDGNTCCLLSSGQYGCCPLPNAVCCSDHLHCCPNGYTCDVSGGTCSQGSEIMAWFEKTEATTVGTVTCPGGQSECPDGNTCCLLSSGQYGCCPLPNAVCCSDHLHCCPNGYTCDVSQGTCSQGSEIVAWFEKTEATTLGAVTCPGGQVQCPDGNTCCLLSSGQYGCCPLPNAVCCSDHLHCCPNGYTCDVSGGTCSQGSEMINWFEKTEATTVGTVTCPGGQSECPDGNTCCLLSSGQYGCCPLPNAVCCSDHLHCCPNGYTCDVSGGTCSQGSEIMAWFEKTEATTLGTVTCPGGQSECPDGNTCCLLSSGQYGCCPLPNAVCCSDHLHCCPNGYTCDVSGGTCSQGSEIMNWFEKTKATTVGTVTCPGGQSECPDGNTCCLLSSGQYGCCPLPNAVCCSDHLHCCPNGYTCDVAGGTCSQGSEIMSWFEKTEATTVGTVTCPGGQSECPDGNTCCLLSSGQYGCCPLPNAVCCSDHLHCCPNGYTCDVSGGTCSQGSEIMSWFEKTEATTVGTVTCPGGQSECPDGNTCCLLSSGQYGCCPLPNAVCCSDHLHCCPNGYTCDVAGGTCSQGSEIMSWFEKTEATTVGTVTCPGGQSECPDGNTCCLLSSGQYGCCPLPNAVCCSDHLHCCPNGYTCDVSGGTCSQGSDIMNWFEKTDATTVGTVTCPGGQSECPDGNTCCLLSSGQYGCCPLPNAVCCSDHLHCCPNGYTCDVSGGTCSQGSDIMNWFEKTDATTVGTVTCPGGQSECPDGNTCCLLSSGQYGCCPLPNAVCCSDHLHCCPNGYTCDVAGGTCSQGSEIMAWFEKTEATTVGTVTCPGGQSECPDGNTCCLLSSGQYGCCPLPNAVCCSDHLHCCPNGYTCDVSGGTCSQGSEIMAWFEKTEATTLEQLHVQEDKVNVQMETHVVLLSSGQYGCCPLPNAVCCSDHLHCCPNGYTCDVLEAHVVKEVRLWPGLKKTEATTVGTVTCPGGQSECPDGNTCCLLSSGQYGCCPLPNAVCCSDHLHCCPNGYTCDVAGGTCSQGSAIINWFEKTEATTLVTVTCPGGQSECPDGNTCCLLSSGQYGCCPLPNAVCCSDHLHCCPNGYTCDVSGGTCSQGSEIMAWFEKTEATTLGTVTCPGGQSECPDGNTCCLLSSGQYGCCPLPNAVCCSDHLHCCPNGYTCDVAGGTCSQGSEIMAWFEKTETEATTVGTVTCPGGQSECPDGNTCCLLSSGQYGCCPLPNAVCCSDHLHCCPNGYTCDVAGGTCSQGSEIMAWFEKTEATTVGTVTCPGGQSECPDGNTCCLLSSGQYGCCPLPNAVCCSDHLHCCPNGYTCDVAGGTCSQGSAIINWFEKTEATTLVTVTCPGGQSECPDGNTCCLLSSGQYGCCPLPNAVCCSDHLHCCPNGYTCDVSGGTCSQGSETMAWFEKTEATTVGTVTCPGGQSECPDGNTCCLLSSGQYGCCPLPNAVCCSDHLHCCPNGYTCDVSGGTCSQGSEIINWFEKTEATTLGTVTCPGGQSECPDGNTCCLLFSGQYGCCPLPNAVCCSDHLHCCPNGYTCDVSGGTCSQGSEIMAWFEKTEATTLGTVTCPGGQSECPDGNTCCLLSSGQYGCCPLPNAVCCSDHLHCCPNGYTCDVSQGTCSQGSEIMAWFEKMKQPLLEQLRVRRTKKQKGVWIIANEIFETYWQLAVCCSDHLHCCPNGYTCDVSGGTCSQGSDIMNWFEKTEATTLGTVTCPGGQSECPDGNTCCLLSSGQYGCCPVPNAVCCEDGSHCCPSGYRCNAQAQTCSRGKHFMAWIKKEPSKTVQRHPEISSEMITCPDNKTTCPPGCTCCPFKDEFSCCPTSHATCCPDQAHCCPENFECIDNSTRCRAKSDKRIQEALKKIPGKKHDALKLVQCKDGSSCPADSTCCMQSNGAFACCPLPQATCCPDKIHCCPHGFKCYDQSSTCLSGNLTKIPSVAKIPTLNHHHPSTLALNKTCRDGKSSCPEAFTCCEEKSGSFGCCPLKDAVCCKDHQHCCPSGYKCDVVHATCQKGSSNVTWSKKLPSLPSKKSEDITCPDMYQSCPSNTTCCRITDDLYGCCPHANAVCCDDGKHCCPNGFTCDASTGSCKNEEENIPVSKKFPSKKLK</sequence>
<feature type="domain" description="Granulins" evidence="5">
    <location>
        <begin position="1626"/>
        <end position="1639"/>
    </location>
</feature>
<dbReference type="InterPro" id="IPR006150">
    <property type="entry name" value="Cys_repeat_1"/>
</dbReference>
<dbReference type="PROSITE" id="PS00799">
    <property type="entry name" value="GRANULINS"/>
    <property type="match status" value="29"/>
</dbReference>
<keyword evidence="3" id="KW-0964">Secreted</keyword>
<feature type="domain" description="Granulins" evidence="5">
    <location>
        <begin position="949"/>
        <end position="962"/>
    </location>
</feature>
<comment type="subcellular location">
    <subcellularLocation>
        <location evidence="1">Secreted</location>
    </subcellularLocation>
</comment>
<dbReference type="Proteomes" id="UP000230750">
    <property type="component" value="Unassembled WGS sequence"/>
</dbReference>
<comment type="similarity">
    <text evidence="2">Belongs to the granulin family.</text>
</comment>
<evidence type="ECO:0000256" key="2">
    <source>
        <dbReference type="ARBA" id="ARBA00010093"/>
    </source>
</evidence>
<dbReference type="SMART" id="SM00289">
    <property type="entry name" value="WR1"/>
    <property type="match status" value="22"/>
</dbReference>
<name>A0A2G8KIP6_STIJA</name>
<dbReference type="EMBL" id="MRZV01000552">
    <property type="protein sequence ID" value="PIK47873.1"/>
    <property type="molecule type" value="Genomic_DNA"/>
</dbReference>
<dbReference type="InterPro" id="IPR039036">
    <property type="entry name" value="Granulin_fam"/>
</dbReference>
<accession>A0A2G8KIP6</accession>
<dbReference type="Gene3D" id="2.10.25.160">
    <property type="entry name" value="Granulin"/>
    <property type="match status" value="29"/>
</dbReference>
<protein>
    <submittedName>
        <fullName evidence="6">Putative kielin/chordin-like protein isoform X1</fullName>
    </submittedName>
</protein>
<feature type="domain" description="Granulins" evidence="5">
    <location>
        <begin position="349"/>
        <end position="362"/>
    </location>
</feature>
<feature type="domain" description="Granulins" evidence="5">
    <location>
        <begin position="424"/>
        <end position="437"/>
    </location>
</feature>
<feature type="domain" description="Granulins" evidence="5">
    <location>
        <begin position="1551"/>
        <end position="1564"/>
    </location>
</feature>
<feature type="domain" description="Granulins" evidence="5">
    <location>
        <begin position="1846"/>
        <end position="1859"/>
    </location>
</feature>
<dbReference type="PANTHER" id="PTHR12274">
    <property type="entry name" value="GRANULIN"/>
    <property type="match status" value="1"/>
</dbReference>
<evidence type="ECO:0000313" key="7">
    <source>
        <dbReference type="Proteomes" id="UP000230750"/>
    </source>
</evidence>
<feature type="domain" description="Granulins" evidence="5">
    <location>
        <begin position="724"/>
        <end position="737"/>
    </location>
</feature>
<feature type="domain" description="Granulins" evidence="5">
    <location>
        <begin position="1928"/>
        <end position="1941"/>
    </location>
</feature>
<proteinExistence type="inferred from homology"/>
<feature type="domain" description="Granulins" evidence="5">
    <location>
        <begin position="874"/>
        <end position="887"/>
    </location>
</feature>
<keyword evidence="7" id="KW-1185">Reference proteome</keyword>
<dbReference type="PANTHER" id="PTHR12274:SF3">
    <property type="entry name" value="PROGRANULIN"/>
    <property type="match status" value="1"/>
</dbReference>
<evidence type="ECO:0000256" key="1">
    <source>
        <dbReference type="ARBA" id="ARBA00004613"/>
    </source>
</evidence>
<evidence type="ECO:0000256" key="3">
    <source>
        <dbReference type="ARBA" id="ARBA00022525"/>
    </source>
</evidence>
<feature type="domain" description="Granulins" evidence="5">
    <location>
        <begin position="799"/>
        <end position="812"/>
    </location>
</feature>
<keyword evidence="4" id="KW-1015">Disulfide bond</keyword>
<feature type="domain" description="Granulins" evidence="5">
    <location>
        <begin position="1024"/>
        <end position="1037"/>
    </location>
</feature>
<feature type="domain" description="Granulins" evidence="5">
    <location>
        <begin position="649"/>
        <end position="662"/>
    </location>
</feature>
<dbReference type="InterPro" id="IPR000118">
    <property type="entry name" value="Granulin"/>
</dbReference>
<organism evidence="6 7">
    <name type="scientific">Stichopus japonicus</name>
    <name type="common">Sea cucumber</name>
    <dbReference type="NCBI Taxonomy" id="307972"/>
    <lineage>
        <taxon>Eukaryota</taxon>
        <taxon>Metazoa</taxon>
        <taxon>Echinodermata</taxon>
        <taxon>Eleutherozoa</taxon>
        <taxon>Echinozoa</taxon>
        <taxon>Holothuroidea</taxon>
        <taxon>Aspidochirotacea</taxon>
        <taxon>Aspidochirotida</taxon>
        <taxon>Stichopodidae</taxon>
        <taxon>Apostichopus</taxon>
    </lineage>
</organism>
<feature type="domain" description="Granulins" evidence="5">
    <location>
        <begin position="1174"/>
        <end position="1187"/>
    </location>
</feature>
<feature type="domain" description="Granulins" evidence="5">
    <location>
        <begin position="2007"/>
        <end position="2020"/>
    </location>
</feature>
<evidence type="ECO:0000313" key="6">
    <source>
        <dbReference type="EMBL" id="PIK47873.1"/>
    </source>
</evidence>
<feature type="domain" description="Granulins" evidence="5">
    <location>
        <begin position="274"/>
        <end position="287"/>
    </location>
</feature>
<feature type="domain" description="Granulins" evidence="5">
    <location>
        <begin position="1771"/>
        <end position="1784"/>
    </location>
</feature>
<gene>
    <name evidence="6" type="ORF">BSL78_15248</name>
</gene>
<reference evidence="6 7" key="1">
    <citation type="journal article" date="2017" name="PLoS Biol.">
        <title>The sea cucumber genome provides insights into morphological evolution and visceral regeneration.</title>
        <authorList>
            <person name="Zhang X."/>
            <person name="Sun L."/>
            <person name="Yuan J."/>
            <person name="Sun Y."/>
            <person name="Gao Y."/>
            <person name="Zhang L."/>
            <person name="Li S."/>
            <person name="Dai H."/>
            <person name="Hamel J.F."/>
            <person name="Liu C."/>
            <person name="Yu Y."/>
            <person name="Liu S."/>
            <person name="Lin W."/>
            <person name="Guo K."/>
            <person name="Jin S."/>
            <person name="Xu P."/>
            <person name="Storey K.B."/>
            <person name="Huan P."/>
            <person name="Zhang T."/>
            <person name="Zhou Y."/>
            <person name="Zhang J."/>
            <person name="Lin C."/>
            <person name="Li X."/>
            <person name="Xing L."/>
            <person name="Huo D."/>
            <person name="Sun M."/>
            <person name="Wang L."/>
            <person name="Mercier A."/>
            <person name="Li F."/>
            <person name="Yang H."/>
            <person name="Xiang J."/>
        </authorList>
    </citation>
    <scope>NUCLEOTIDE SEQUENCE [LARGE SCALE GENOMIC DNA]</scope>
    <source>
        <strain evidence="6">Shaxun</strain>
        <tissue evidence="6">Muscle</tissue>
    </source>
</reference>
<dbReference type="STRING" id="307972.A0A2G8KIP6"/>
<evidence type="ECO:0000256" key="4">
    <source>
        <dbReference type="ARBA" id="ARBA00023157"/>
    </source>
</evidence>
<feature type="domain" description="Granulins" evidence="5">
    <location>
        <begin position="2168"/>
        <end position="2181"/>
    </location>
</feature>
<feature type="domain" description="Granulins" evidence="5">
    <location>
        <begin position="49"/>
        <end position="62"/>
    </location>
</feature>
<dbReference type="OrthoDB" id="5854875at2759"/>
<dbReference type="FunFam" id="2.10.25.160:FF:000001">
    <property type="entry name" value="Granulin precursor"/>
    <property type="match status" value="22"/>
</dbReference>
<feature type="domain" description="Granulins" evidence="5">
    <location>
        <begin position="199"/>
        <end position="212"/>
    </location>
</feature>
<dbReference type="InterPro" id="IPR037277">
    <property type="entry name" value="Granulin_sf"/>
</dbReference>
<feature type="domain" description="Granulins" evidence="5">
    <location>
        <begin position="1476"/>
        <end position="1489"/>
    </location>
</feature>
<feature type="domain" description="Granulins" evidence="5">
    <location>
        <begin position="124"/>
        <end position="137"/>
    </location>
</feature>
<dbReference type="SUPFAM" id="SSF57277">
    <property type="entry name" value="Granulin repeat"/>
    <property type="match status" value="24"/>
</dbReference>
<dbReference type="GO" id="GO:0005576">
    <property type="term" value="C:extracellular region"/>
    <property type="evidence" value="ECO:0007669"/>
    <property type="project" value="UniProtKB-SubCell"/>
</dbReference>
<dbReference type="Pfam" id="PF00396">
    <property type="entry name" value="Granulin"/>
    <property type="match status" value="29"/>
</dbReference>
<evidence type="ECO:0000259" key="5">
    <source>
        <dbReference type="PROSITE" id="PS00799"/>
    </source>
</evidence>
<comment type="caution">
    <text evidence="6">The sequence shown here is derived from an EMBL/GenBank/DDBJ whole genome shotgun (WGS) entry which is preliminary data.</text>
</comment>
<feature type="domain" description="Granulins" evidence="5">
    <location>
        <begin position="1701"/>
        <end position="1714"/>
    </location>
</feature>
<feature type="domain" description="Granulins" evidence="5">
    <location>
        <begin position="2090"/>
        <end position="2103"/>
    </location>
</feature>
<dbReference type="SMART" id="SM00277">
    <property type="entry name" value="GRAN"/>
    <property type="match status" value="29"/>
</dbReference>
<feature type="domain" description="Granulins" evidence="5">
    <location>
        <begin position="499"/>
        <end position="512"/>
    </location>
</feature>
<feature type="domain" description="Granulins" evidence="5">
    <location>
        <begin position="1249"/>
        <end position="1262"/>
    </location>
</feature>
<feature type="domain" description="Granulins" evidence="5">
    <location>
        <begin position="1326"/>
        <end position="1339"/>
    </location>
</feature>
<feature type="domain" description="Granulins" evidence="5">
    <location>
        <begin position="1099"/>
        <end position="1112"/>
    </location>
</feature>
<feature type="domain" description="Granulins" evidence="5">
    <location>
        <begin position="1401"/>
        <end position="1414"/>
    </location>
</feature>
<feature type="domain" description="Granulins" evidence="5">
    <location>
        <begin position="574"/>
        <end position="587"/>
    </location>
</feature>